<feature type="transmembrane region" description="Helical" evidence="1">
    <location>
        <begin position="12"/>
        <end position="32"/>
    </location>
</feature>
<accession>A0A6M0H6Z2</accession>
<dbReference type="AlphaFoldDB" id="A0A6M0H6Z2"/>
<keyword evidence="1" id="KW-0812">Transmembrane</keyword>
<dbReference type="SUPFAM" id="SSF53187">
    <property type="entry name" value="Zn-dependent exopeptidases"/>
    <property type="match status" value="1"/>
</dbReference>
<gene>
    <name evidence="3" type="ORF">G3M99_14930</name>
</gene>
<dbReference type="Pfam" id="PF04389">
    <property type="entry name" value="Peptidase_M28"/>
    <property type="match status" value="1"/>
</dbReference>
<keyword evidence="1" id="KW-1133">Transmembrane helix</keyword>
<dbReference type="InterPro" id="IPR007484">
    <property type="entry name" value="Peptidase_M28"/>
</dbReference>
<dbReference type="GO" id="GO:0008235">
    <property type="term" value="F:metalloexopeptidase activity"/>
    <property type="evidence" value="ECO:0007669"/>
    <property type="project" value="InterPro"/>
</dbReference>
<dbReference type="Proteomes" id="UP000481872">
    <property type="component" value="Unassembled WGS sequence"/>
</dbReference>
<dbReference type="GO" id="GO:0006508">
    <property type="term" value="P:proteolysis"/>
    <property type="evidence" value="ECO:0007669"/>
    <property type="project" value="InterPro"/>
</dbReference>
<evidence type="ECO:0000313" key="4">
    <source>
        <dbReference type="Proteomes" id="UP000481872"/>
    </source>
</evidence>
<dbReference type="InterPro" id="IPR045175">
    <property type="entry name" value="M28_fam"/>
</dbReference>
<comment type="caution">
    <text evidence="3">The sequence shown here is derived from an EMBL/GenBank/DDBJ whole genome shotgun (WGS) entry which is preliminary data.</text>
</comment>
<proteinExistence type="predicted"/>
<evidence type="ECO:0000256" key="1">
    <source>
        <dbReference type="SAM" id="Phobius"/>
    </source>
</evidence>
<organism evidence="3 4">
    <name type="scientific">Clostridium senegalense</name>
    <dbReference type="NCBI Taxonomy" id="1465809"/>
    <lineage>
        <taxon>Bacteria</taxon>
        <taxon>Bacillati</taxon>
        <taxon>Bacillota</taxon>
        <taxon>Clostridia</taxon>
        <taxon>Eubacteriales</taxon>
        <taxon>Clostridiaceae</taxon>
        <taxon>Clostridium</taxon>
    </lineage>
</organism>
<keyword evidence="1" id="KW-0472">Membrane</keyword>
<dbReference type="PANTHER" id="PTHR12147">
    <property type="entry name" value="METALLOPEPTIDASE M28 FAMILY MEMBER"/>
    <property type="match status" value="1"/>
</dbReference>
<evidence type="ECO:0000259" key="2">
    <source>
        <dbReference type="Pfam" id="PF04389"/>
    </source>
</evidence>
<reference evidence="3 4" key="1">
    <citation type="submission" date="2020-02" db="EMBL/GenBank/DDBJ databases">
        <title>Genome assembly of a novel Clostridium senegalense strain.</title>
        <authorList>
            <person name="Gupta T.B."/>
            <person name="Jauregui R."/>
            <person name="Maclean P."/>
            <person name="Nawarathana A."/>
            <person name="Brightwell G."/>
        </authorList>
    </citation>
    <scope>NUCLEOTIDE SEQUENCE [LARGE SCALE GENOMIC DNA]</scope>
    <source>
        <strain evidence="3 4">AGRFS4</strain>
    </source>
</reference>
<dbReference type="RefSeq" id="WP_199870673.1">
    <property type="nucleotide sequence ID" value="NZ_JAAGPU010000033.1"/>
</dbReference>
<feature type="domain" description="Peptidase M28" evidence="2">
    <location>
        <begin position="222"/>
        <end position="414"/>
    </location>
</feature>
<protein>
    <submittedName>
        <fullName evidence="3">Zn-dependent exopeptidase M28</fullName>
    </submittedName>
</protein>
<keyword evidence="4" id="KW-1185">Reference proteome</keyword>
<name>A0A6M0H6Z2_9CLOT</name>
<evidence type="ECO:0000313" key="3">
    <source>
        <dbReference type="EMBL" id="NEU06118.1"/>
    </source>
</evidence>
<feature type="transmembrane region" description="Helical" evidence="1">
    <location>
        <begin position="431"/>
        <end position="449"/>
    </location>
</feature>
<sequence>MSVIFKNKKNILLISLTVISIFITALSITFYFKINNFSSNRVVEHINYLASDTLKGRLCGTTENKLAETYILDNFKNLGLLPYKDSYTESFSIQYPKKLNFNPELNIIDSSSKNIIESFNYGVDYKDDGTNFRINDITFSSSDVAQRTDSYLIVKYKEDYVLFYAINDESFSFRSSFLSDFNYGLSIYMTKDGLNKLITAIENGRIVNAKIPFSNSDATVNNVLGYIKGKNSSIDPIVISCHFDHVGTDSIGNVYYGALDNASGSSFVLELAHYIKSLGTPSRDIIFAAFNGEEFGCVGSTYFFNNNKNQLKNSTVYNFDMIGSFDGIPLCVMGGKEDTKDTTLIHGLSQILEDKNVYFNYIFEDSSDHMIFRKNDVSAVTFIDNDLSRIHTPNDKVEFINKKAIDRAFSVISKELCGNYFSNPFIKYNTIIFISSLCTSTTFLLLLFWDYKHVSK</sequence>
<dbReference type="Gene3D" id="3.40.630.10">
    <property type="entry name" value="Zn peptidases"/>
    <property type="match status" value="2"/>
</dbReference>
<dbReference type="PANTHER" id="PTHR12147:SF26">
    <property type="entry name" value="PEPTIDASE M28 DOMAIN-CONTAINING PROTEIN"/>
    <property type="match status" value="1"/>
</dbReference>
<dbReference type="EMBL" id="JAAGPU010000033">
    <property type="protein sequence ID" value="NEU06118.1"/>
    <property type="molecule type" value="Genomic_DNA"/>
</dbReference>